<proteinExistence type="predicted"/>
<dbReference type="Pfam" id="PF00482">
    <property type="entry name" value="T2SSF"/>
    <property type="match status" value="1"/>
</dbReference>
<keyword evidence="5 6" id="KW-0472">Membrane</keyword>
<keyword evidence="2" id="KW-1003">Cell membrane</keyword>
<evidence type="ECO:0000256" key="4">
    <source>
        <dbReference type="ARBA" id="ARBA00022989"/>
    </source>
</evidence>
<dbReference type="InterPro" id="IPR018076">
    <property type="entry name" value="T2SS_GspF_dom"/>
</dbReference>
<evidence type="ECO:0000313" key="8">
    <source>
        <dbReference type="EMBL" id="HIR71014.1"/>
    </source>
</evidence>
<dbReference type="PANTHER" id="PTHR35007">
    <property type="entry name" value="INTEGRAL MEMBRANE PROTEIN-RELATED"/>
    <property type="match status" value="1"/>
</dbReference>
<feature type="transmembrane region" description="Helical" evidence="6">
    <location>
        <begin position="127"/>
        <end position="148"/>
    </location>
</feature>
<accession>A0A9D1JBH0</accession>
<dbReference type="PANTHER" id="PTHR35007:SF1">
    <property type="entry name" value="PILUS ASSEMBLY PROTEIN"/>
    <property type="match status" value="1"/>
</dbReference>
<protein>
    <submittedName>
        <fullName evidence="8">Type II secretion system F family protein</fullName>
    </submittedName>
</protein>
<dbReference type="GO" id="GO:0005886">
    <property type="term" value="C:plasma membrane"/>
    <property type="evidence" value="ECO:0007669"/>
    <property type="project" value="UniProtKB-SubCell"/>
</dbReference>
<evidence type="ECO:0000256" key="3">
    <source>
        <dbReference type="ARBA" id="ARBA00022692"/>
    </source>
</evidence>
<organism evidence="8 9">
    <name type="scientific">Candidatus Pullilachnospira gallistercoris</name>
    <dbReference type="NCBI Taxonomy" id="2840911"/>
    <lineage>
        <taxon>Bacteria</taxon>
        <taxon>Bacillati</taxon>
        <taxon>Bacillota</taxon>
        <taxon>Clostridia</taxon>
        <taxon>Lachnospirales</taxon>
        <taxon>Lachnospiraceae</taxon>
        <taxon>Lachnospiraceae incertae sedis</taxon>
        <taxon>Candidatus Pullilachnospira</taxon>
    </lineage>
</organism>
<comment type="subcellular location">
    <subcellularLocation>
        <location evidence="1">Cell membrane</location>
        <topology evidence="1">Multi-pass membrane protein</topology>
    </subcellularLocation>
</comment>
<sequence>MQQECKELLQMLSASLQAGYSVERAFSDAERELEAICDRDSLLLAELRKMNRLVKVSRPVEDVFLDLAEKTGLDEMVSLGYIFRQAKRTGGDYGRIMRDTARKLEEKLRTTQEIAAMTAQKQLELRIMCLMPVLILVYVRCTSFDFIAPLYHNLAGVLVMTACMIFYGSMILLGDRLVQINV</sequence>
<dbReference type="EMBL" id="DVHM01000110">
    <property type="protein sequence ID" value="HIR71014.1"/>
    <property type="molecule type" value="Genomic_DNA"/>
</dbReference>
<dbReference type="Proteomes" id="UP000823912">
    <property type="component" value="Unassembled WGS sequence"/>
</dbReference>
<dbReference type="AlphaFoldDB" id="A0A9D1JBH0"/>
<keyword evidence="3 6" id="KW-0812">Transmembrane</keyword>
<feature type="domain" description="Type II secretion system protein GspF" evidence="7">
    <location>
        <begin position="9"/>
        <end position="139"/>
    </location>
</feature>
<keyword evidence="4 6" id="KW-1133">Transmembrane helix</keyword>
<evidence type="ECO:0000256" key="1">
    <source>
        <dbReference type="ARBA" id="ARBA00004651"/>
    </source>
</evidence>
<feature type="transmembrane region" description="Helical" evidence="6">
    <location>
        <begin position="154"/>
        <end position="173"/>
    </location>
</feature>
<reference evidence="8" key="2">
    <citation type="journal article" date="2021" name="PeerJ">
        <title>Extensive microbial diversity within the chicken gut microbiome revealed by metagenomics and culture.</title>
        <authorList>
            <person name="Gilroy R."/>
            <person name="Ravi A."/>
            <person name="Getino M."/>
            <person name="Pursley I."/>
            <person name="Horton D.L."/>
            <person name="Alikhan N.F."/>
            <person name="Baker D."/>
            <person name="Gharbi K."/>
            <person name="Hall N."/>
            <person name="Watson M."/>
            <person name="Adriaenssens E.M."/>
            <person name="Foster-Nyarko E."/>
            <person name="Jarju S."/>
            <person name="Secka A."/>
            <person name="Antonio M."/>
            <person name="Oren A."/>
            <person name="Chaudhuri R.R."/>
            <person name="La Ragione R."/>
            <person name="Hildebrand F."/>
            <person name="Pallen M.J."/>
        </authorList>
    </citation>
    <scope>NUCLEOTIDE SEQUENCE</scope>
    <source>
        <strain evidence="8">ChiSjej5B23-6657</strain>
    </source>
</reference>
<evidence type="ECO:0000259" key="7">
    <source>
        <dbReference type="Pfam" id="PF00482"/>
    </source>
</evidence>
<comment type="caution">
    <text evidence="8">The sequence shown here is derived from an EMBL/GenBank/DDBJ whole genome shotgun (WGS) entry which is preliminary data.</text>
</comment>
<reference evidence="8" key="1">
    <citation type="submission" date="2020-10" db="EMBL/GenBank/DDBJ databases">
        <authorList>
            <person name="Gilroy R."/>
        </authorList>
    </citation>
    <scope>NUCLEOTIDE SEQUENCE</scope>
    <source>
        <strain evidence="8">ChiSjej5B23-6657</strain>
    </source>
</reference>
<name>A0A9D1JBH0_9FIRM</name>
<gene>
    <name evidence="8" type="ORF">IAA55_07015</name>
</gene>
<evidence type="ECO:0000313" key="9">
    <source>
        <dbReference type="Proteomes" id="UP000823912"/>
    </source>
</evidence>
<evidence type="ECO:0000256" key="6">
    <source>
        <dbReference type="SAM" id="Phobius"/>
    </source>
</evidence>
<evidence type="ECO:0000256" key="2">
    <source>
        <dbReference type="ARBA" id="ARBA00022475"/>
    </source>
</evidence>
<evidence type="ECO:0000256" key="5">
    <source>
        <dbReference type="ARBA" id="ARBA00023136"/>
    </source>
</evidence>